<keyword evidence="7" id="KW-1185">Reference proteome</keyword>
<dbReference type="InterPro" id="IPR013783">
    <property type="entry name" value="Ig-like_fold"/>
</dbReference>
<keyword evidence="4" id="KW-0472">Membrane</keyword>
<keyword evidence="4" id="KW-0812">Transmembrane</keyword>
<dbReference type="PANTHER" id="PTHR45080:SF8">
    <property type="entry name" value="IG-LIKE DOMAIN-CONTAINING PROTEIN"/>
    <property type="match status" value="1"/>
</dbReference>
<organism evidence="6 7">
    <name type="scientific">Hypsibius exemplaris</name>
    <name type="common">Freshwater tardigrade</name>
    <dbReference type="NCBI Taxonomy" id="2072580"/>
    <lineage>
        <taxon>Eukaryota</taxon>
        <taxon>Metazoa</taxon>
        <taxon>Ecdysozoa</taxon>
        <taxon>Tardigrada</taxon>
        <taxon>Eutardigrada</taxon>
        <taxon>Parachela</taxon>
        <taxon>Hypsibioidea</taxon>
        <taxon>Hypsibiidae</taxon>
        <taxon>Hypsibius</taxon>
    </lineage>
</organism>
<dbReference type="AlphaFoldDB" id="A0A1W0WYT8"/>
<dbReference type="InterPro" id="IPR013098">
    <property type="entry name" value="Ig_I-set"/>
</dbReference>
<keyword evidence="2" id="KW-1015">Disulfide bond</keyword>
<dbReference type="Gene3D" id="2.60.40.10">
    <property type="entry name" value="Immunoglobulins"/>
    <property type="match status" value="2"/>
</dbReference>
<evidence type="ECO:0000256" key="4">
    <source>
        <dbReference type="SAM" id="Phobius"/>
    </source>
</evidence>
<gene>
    <name evidence="6" type="ORF">BV898_05653</name>
</gene>
<proteinExistence type="predicted"/>
<dbReference type="GO" id="GO:0005886">
    <property type="term" value="C:plasma membrane"/>
    <property type="evidence" value="ECO:0007669"/>
    <property type="project" value="TreeGrafter"/>
</dbReference>
<dbReference type="EMBL" id="MTYJ01000031">
    <property type="protein sequence ID" value="OQV20366.1"/>
    <property type="molecule type" value="Genomic_DNA"/>
</dbReference>
<sequence>MTEQSIDPAEAVSFENLHAAFLSLNHRAHQAQGTPARITRHFFSFLVGFSLSPPPACLEPEQVIVPRFPVSRRLEEIRTSLPAFFVSEMGSAKFSSSLRVVLLIGTVMAIFSVGGVQSAAILSSVFDSGNSWDVRAQSDGTETMNCRLAVCPARRGVWQYLNGTDVTTAGSGNETRQKAETLIYGPPTGHEVFTCVVEDCNGAERKENFTVFEKVTLKDITPSYVVNEGASWDMECPVNGWDKINKTWFFGNGTAVPHDHRYSIAVDPPGATVSFRNLTASQSGNYTCRVHQTIDAASNYTHVISRTIELVVQHAPYFLTEAVTLPVTAGSAVKLPCDAVAVPSATFNWKSTDPKTGQMMMTAFVSKDLGHEATLELNVTASDFGTVYECAAQNMLGTAKKTFTLIKSNGTPTDSPHPTVAADAKLSKVEDKDGSLSAAAGISPVWSVLAVAVFVARR</sequence>
<dbReference type="OrthoDB" id="6159398at2759"/>
<dbReference type="CDD" id="cd00096">
    <property type="entry name" value="Ig"/>
    <property type="match status" value="1"/>
</dbReference>
<dbReference type="Pfam" id="PF07679">
    <property type="entry name" value="I-set"/>
    <property type="match status" value="2"/>
</dbReference>
<feature type="domain" description="Ig-like" evidence="5">
    <location>
        <begin position="213"/>
        <end position="305"/>
    </location>
</feature>
<reference evidence="7" key="1">
    <citation type="submission" date="2017-01" db="EMBL/GenBank/DDBJ databases">
        <title>Comparative genomics of anhydrobiosis in the tardigrade Hypsibius dujardini.</title>
        <authorList>
            <person name="Yoshida Y."/>
            <person name="Koutsovoulos G."/>
            <person name="Laetsch D."/>
            <person name="Stevens L."/>
            <person name="Kumar S."/>
            <person name="Horikawa D."/>
            <person name="Ishino K."/>
            <person name="Komine S."/>
            <person name="Tomita M."/>
            <person name="Blaxter M."/>
            <person name="Arakawa K."/>
        </authorList>
    </citation>
    <scope>NUCLEOTIDE SEQUENCE [LARGE SCALE GENOMIC DNA]</scope>
    <source>
        <strain evidence="7">Z151</strain>
    </source>
</reference>
<dbReference type="InterPro" id="IPR036179">
    <property type="entry name" value="Ig-like_dom_sf"/>
</dbReference>
<dbReference type="PANTHER" id="PTHR45080">
    <property type="entry name" value="CONTACTIN 5"/>
    <property type="match status" value="1"/>
</dbReference>
<evidence type="ECO:0000256" key="3">
    <source>
        <dbReference type="ARBA" id="ARBA00023319"/>
    </source>
</evidence>
<dbReference type="SMART" id="SM00408">
    <property type="entry name" value="IGc2"/>
    <property type="match status" value="2"/>
</dbReference>
<dbReference type="InterPro" id="IPR007110">
    <property type="entry name" value="Ig-like_dom"/>
</dbReference>
<comment type="caution">
    <text evidence="6">The sequence shown here is derived from an EMBL/GenBank/DDBJ whole genome shotgun (WGS) entry which is preliminary data.</text>
</comment>
<feature type="domain" description="Ig-like" evidence="5">
    <location>
        <begin position="316"/>
        <end position="404"/>
    </location>
</feature>
<feature type="transmembrane region" description="Helical" evidence="4">
    <location>
        <begin position="436"/>
        <end position="456"/>
    </location>
</feature>
<dbReference type="SUPFAM" id="SSF48726">
    <property type="entry name" value="Immunoglobulin"/>
    <property type="match status" value="2"/>
</dbReference>
<dbReference type="InterPro" id="IPR050958">
    <property type="entry name" value="Cell_Adh-Cytoskel_Orgn"/>
</dbReference>
<dbReference type="PROSITE" id="PS50835">
    <property type="entry name" value="IG_LIKE"/>
    <property type="match status" value="2"/>
</dbReference>
<dbReference type="InterPro" id="IPR003598">
    <property type="entry name" value="Ig_sub2"/>
</dbReference>
<evidence type="ECO:0000313" key="7">
    <source>
        <dbReference type="Proteomes" id="UP000192578"/>
    </source>
</evidence>
<evidence type="ECO:0000256" key="1">
    <source>
        <dbReference type="ARBA" id="ARBA00022729"/>
    </source>
</evidence>
<protein>
    <recommendedName>
        <fullName evidence="5">Ig-like domain-containing protein</fullName>
    </recommendedName>
</protein>
<evidence type="ECO:0000256" key="2">
    <source>
        <dbReference type="ARBA" id="ARBA00023157"/>
    </source>
</evidence>
<keyword evidence="3" id="KW-0393">Immunoglobulin domain</keyword>
<dbReference type="GO" id="GO:0007156">
    <property type="term" value="P:homophilic cell adhesion via plasma membrane adhesion molecules"/>
    <property type="evidence" value="ECO:0007669"/>
    <property type="project" value="TreeGrafter"/>
</dbReference>
<keyword evidence="1" id="KW-0732">Signal</keyword>
<evidence type="ECO:0000259" key="5">
    <source>
        <dbReference type="PROSITE" id="PS50835"/>
    </source>
</evidence>
<dbReference type="Proteomes" id="UP000192578">
    <property type="component" value="Unassembled WGS sequence"/>
</dbReference>
<keyword evidence="4" id="KW-1133">Transmembrane helix</keyword>
<feature type="transmembrane region" description="Helical" evidence="4">
    <location>
        <begin position="100"/>
        <end position="122"/>
    </location>
</feature>
<dbReference type="InterPro" id="IPR003599">
    <property type="entry name" value="Ig_sub"/>
</dbReference>
<dbReference type="SMART" id="SM00409">
    <property type="entry name" value="IG"/>
    <property type="match status" value="2"/>
</dbReference>
<name>A0A1W0WYT8_HYPEX</name>
<accession>A0A1W0WYT8</accession>
<evidence type="ECO:0000313" key="6">
    <source>
        <dbReference type="EMBL" id="OQV20366.1"/>
    </source>
</evidence>